<evidence type="ECO:0000256" key="2">
    <source>
        <dbReference type="SAM" id="SignalP"/>
    </source>
</evidence>
<feature type="compositionally biased region" description="Gly residues" evidence="1">
    <location>
        <begin position="102"/>
        <end position="114"/>
    </location>
</feature>
<dbReference type="Proteomes" id="UP001290455">
    <property type="component" value="Unassembled WGS sequence"/>
</dbReference>
<feature type="signal peptide" evidence="2">
    <location>
        <begin position="1"/>
        <end position="16"/>
    </location>
</feature>
<name>A0ABU5J332_9BACI</name>
<sequence length="114" mass="12873">MRKNKLVLTTMSTVLAAGFLAGCGVNNDNDRGGDYRPLRYNDTNMYDNNLRNVPDRDVDPTLYRGTNRGMDNDRTNRGMFNDRTNRGMFNDNRGDDDDRRGGGVMGGRGNMTNR</sequence>
<keyword evidence="2" id="KW-0732">Signal</keyword>
<keyword evidence="4" id="KW-1185">Reference proteome</keyword>
<feature type="compositionally biased region" description="Basic and acidic residues" evidence="1">
    <location>
        <begin position="92"/>
        <end position="101"/>
    </location>
</feature>
<evidence type="ECO:0000313" key="4">
    <source>
        <dbReference type="Proteomes" id="UP001290455"/>
    </source>
</evidence>
<gene>
    <name evidence="3" type="ORF">SM124_18800</name>
</gene>
<evidence type="ECO:0008006" key="5">
    <source>
        <dbReference type="Google" id="ProtNLM"/>
    </source>
</evidence>
<dbReference type="RefSeq" id="WP_322448063.1">
    <property type="nucleotide sequence ID" value="NZ_JAXOFX010000016.1"/>
</dbReference>
<comment type="caution">
    <text evidence="3">The sequence shown here is derived from an EMBL/GenBank/DDBJ whole genome shotgun (WGS) entry which is preliminary data.</text>
</comment>
<evidence type="ECO:0000313" key="3">
    <source>
        <dbReference type="EMBL" id="MDZ5473771.1"/>
    </source>
</evidence>
<evidence type="ECO:0000256" key="1">
    <source>
        <dbReference type="SAM" id="MobiDB-lite"/>
    </source>
</evidence>
<protein>
    <recommendedName>
        <fullName evidence="5">Lipoprotein</fullName>
    </recommendedName>
</protein>
<reference evidence="3 4" key="1">
    <citation type="submission" date="2023-11" db="EMBL/GenBank/DDBJ databases">
        <title>Bacillus jintuensis, isolated from a mudflat on the Beibu Gulf coast.</title>
        <authorList>
            <person name="Li M."/>
        </authorList>
    </citation>
    <scope>NUCLEOTIDE SEQUENCE [LARGE SCALE GENOMIC DNA]</scope>
    <source>
        <strain evidence="3 4">31A1R</strain>
    </source>
</reference>
<accession>A0ABU5J332</accession>
<dbReference type="EMBL" id="JAXOFX010000016">
    <property type="protein sequence ID" value="MDZ5473771.1"/>
    <property type="molecule type" value="Genomic_DNA"/>
</dbReference>
<feature type="chain" id="PRO_5045491909" description="Lipoprotein" evidence="2">
    <location>
        <begin position="17"/>
        <end position="114"/>
    </location>
</feature>
<organism evidence="3 4">
    <name type="scientific">Robertmurraya mangrovi</name>
    <dbReference type="NCBI Taxonomy" id="3098077"/>
    <lineage>
        <taxon>Bacteria</taxon>
        <taxon>Bacillati</taxon>
        <taxon>Bacillota</taxon>
        <taxon>Bacilli</taxon>
        <taxon>Bacillales</taxon>
        <taxon>Bacillaceae</taxon>
        <taxon>Robertmurraya</taxon>
    </lineage>
</organism>
<dbReference type="PROSITE" id="PS51257">
    <property type="entry name" value="PROKAR_LIPOPROTEIN"/>
    <property type="match status" value="1"/>
</dbReference>
<proteinExistence type="predicted"/>
<feature type="region of interest" description="Disordered" evidence="1">
    <location>
        <begin position="46"/>
        <end position="114"/>
    </location>
</feature>